<dbReference type="Proteomes" id="UP001061302">
    <property type="component" value="Chromosome"/>
</dbReference>
<gene>
    <name evidence="4" type="ORF">N8I74_10720</name>
</gene>
<dbReference type="EMBL" id="CP106753">
    <property type="protein sequence ID" value="UXY13794.1"/>
    <property type="molecule type" value="Genomic_DNA"/>
</dbReference>
<dbReference type="PANTHER" id="PTHR43674:SF16">
    <property type="entry name" value="CARBON-NITROGEN FAMILY, PUTATIVE (AFU_ORTHOLOGUE AFUA_5G02350)-RELATED"/>
    <property type="match status" value="1"/>
</dbReference>
<dbReference type="InterPro" id="IPR050345">
    <property type="entry name" value="Aliph_Amidase/BUP"/>
</dbReference>
<evidence type="ECO:0000256" key="2">
    <source>
        <dbReference type="SAM" id="MobiDB-lite"/>
    </source>
</evidence>
<organism evidence="4 5">
    <name type="scientific">Chitiniphilus purpureus</name>
    <dbReference type="NCBI Taxonomy" id="2981137"/>
    <lineage>
        <taxon>Bacteria</taxon>
        <taxon>Pseudomonadati</taxon>
        <taxon>Pseudomonadota</taxon>
        <taxon>Betaproteobacteria</taxon>
        <taxon>Neisseriales</taxon>
        <taxon>Chitinibacteraceae</taxon>
        <taxon>Chitiniphilus</taxon>
    </lineage>
</organism>
<name>A0ABY6DHH7_9NEIS</name>
<dbReference type="Pfam" id="PF00795">
    <property type="entry name" value="CN_hydrolase"/>
    <property type="match status" value="1"/>
</dbReference>
<evidence type="ECO:0000313" key="5">
    <source>
        <dbReference type="Proteomes" id="UP001061302"/>
    </source>
</evidence>
<keyword evidence="5" id="KW-1185">Reference proteome</keyword>
<evidence type="ECO:0000256" key="1">
    <source>
        <dbReference type="ARBA" id="ARBA00022801"/>
    </source>
</evidence>
<feature type="domain" description="CN hydrolase" evidence="3">
    <location>
        <begin position="3"/>
        <end position="276"/>
    </location>
</feature>
<accession>A0ABY6DHH7</accession>
<evidence type="ECO:0000259" key="3">
    <source>
        <dbReference type="PROSITE" id="PS50263"/>
    </source>
</evidence>
<dbReference type="SUPFAM" id="SSF56317">
    <property type="entry name" value="Carbon-nitrogen hydrolase"/>
    <property type="match status" value="1"/>
</dbReference>
<dbReference type="PANTHER" id="PTHR43674">
    <property type="entry name" value="NITRILASE C965.09-RELATED"/>
    <property type="match status" value="1"/>
</dbReference>
<dbReference type="RefSeq" id="WP_263123051.1">
    <property type="nucleotide sequence ID" value="NZ_CP106753.1"/>
</dbReference>
<keyword evidence="1" id="KW-0378">Hydrolase</keyword>
<feature type="region of interest" description="Disordered" evidence="2">
    <location>
        <begin position="316"/>
        <end position="338"/>
    </location>
</feature>
<protein>
    <submittedName>
        <fullName evidence="4">Nitrilase family protein</fullName>
    </submittedName>
</protein>
<dbReference type="InterPro" id="IPR003010">
    <property type="entry name" value="C-N_Hydrolase"/>
</dbReference>
<evidence type="ECO:0000313" key="4">
    <source>
        <dbReference type="EMBL" id="UXY13794.1"/>
    </source>
</evidence>
<dbReference type="CDD" id="cd07585">
    <property type="entry name" value="nitrilase_7"/>
    <property type="match status" value="1"/>
</dbReference>
<reference evidence="4" key="1">
    <citation type="submission" date="2022-10" db="EMBL/GenBank/DDBJ databases">
        <title>Chitiniphilus purpureus sp. nov., a novel chitin-degrading bacterium isolated from crawfish pond sediment.</title>
        <authorList>
            <person name="Li K."/>
        </authorList>
    </citation>
    <scope>NUCLEOTIDE SEQUENCE</scope>
    <source>
        <strain evidence="4">CD1</strain>
    </source>
</reference>
<proteinExistence type="predicted"/>
<sequence>MTLRVSSVQFQHRAGDKTYNLSRVAHFSAAAAAAGSQLVVFPEMCLCGYWHVPRLDRAGLDALAEPIDGETISGVQVLARQHGIAIGVGWLERARDGRLFNSYVVCMPDGARHCHRKLHAFEHEHIHSGDRYTVFDTPWGVRVGILICWDNNLVENVRATALLGATLLIAPHQTGGTHSRSPHAMQPIPVALWQRRHLDPAAIEAQLRGPNGREWLLRWLPARAHDNGLFLIFSNGVGQDEDEVRTGNAMILDPYGRILSETWVADDALVTADLDLTLLPHCTGQRWLRGRRPELYGILAQPRGDELDPRAARFSTTPAAVPGGVAADQCGPDTLSRR</sequence>
<dbReference type="InterPro" id="IPR036526">
    <property type="entry name" value="C-N_Hydrolase_sf"/>
</dbReference>
<dbReference type="PROSITE" id="PS50263">
    <property type="entry name" value="CN_HYDROLASE"/>
    <property type="match status" value="1"/>
</dbReference>
<dbReference type="Gene3D" id="3.60.110.10">
    <property type="entry name" value="Carbon-nitrogen hydrolase"/>
    <property type="match status" value="1"/>
</dbReference>